<feature type="coiled-coil region" evidence="1">
    <location>
        <begin position="61"/>
        <end position="108"/>
    </location>
</feature>
<dbReference type="PANTHER" id="PTHR35894:SF7">
    <property type="entry name" value="GENERAL SECRETION PATHWAY PROTEIN A-RELATED"/>
    <property type="match status" value="1"/>
</dbReference>
<gene>
    <name evidence="3" type="ORF">BGCPKDLD_4497</name>
</gene>
<name>A0ABQ4V2Q5_9HYPH</name>
<sequence length="368" mass="40688">MTDLSDRTPQMQRNVLKRQDEFEQDKRRAREYGERLANIDPKYAHLSRYMQGNIIRHQLAQEEQEREERRCQERIAQMRAEATAKREAEAAQKAAFKARRQAQEARDTPFVMTSAASIVLGAIDQCLRFGHNGLVIGAPGVGKTRALEEAVRRSNAMDGPPVGLVTVTGVMGKAEMAVLEAVAPHLGVRTVYGVAQTHKLLCTLASSCPVLLFDEAQNLSLLILRDLLAISEQANVQMLFLGNNEALKFVNSQKPAMQQIARRLPVREEIDCIFDEDADLLAAQFDVQGPEALLLCRALAKARHADGIGKVLPIARAVAEAAGSRTVKAEHLHEALSLFPHFVRDLAGAKAAPKIARQSSLKRLPTRR</sequence>
<dbReference type="SUPFAM" id="SSF52540">
    <property type="entry name" value="P-loop containing nucleoside triphosphate hydrolases"/>
    <property type="match status" value="1"/>
</dbReference>
<evidence type="ECO:0000313" key="3">
    <source>
        <dbReference type="EMBL" id="GJE77889.1"/>
    </source>
</evidence>
<reference evidence="3" key="2">
    <citation type="submission" date="2021-08" db="EMBL/GenBank/DDBJ databases">
        <authorList>
            <person name="Tani A."/>
            <person name="Ola A."/>
            <person name="Ogura Y."/>
            <person name="Katsura K."/>
            <person name="Hayashi T."/>
        </authorList>
    </citation>
    <scope>NUCLEOTIDE SEQUENCE</scope>
    <source>
        <strain evidence="3">DSM 14458</strain>
    </source>
</reference>
<evidence type="ECO:0000256" key="1">
    <source>
        <dbReference type="SAM" id="Coils"/>
    </source>
</evidence>
<dbReference type="InterPro" id="IPR003593">
    <property type="entry name" value="AAA+_ATPase"/>
</dbReference>
<accession>A0ABQ4V2Q5</accession>
<dbReference type="Proteomes" id="UP001055093">
    <property type="component" value="Unassembled WGS sequence"/>
</dbReference>
<dbReference type="PANTHER" id="PTHR35894">
    <property type="entry name" value="GENERAL SECRETION PATHWAY PROTEIN A-RELATED"/>
    <property type="match status" value="1"/>
</dbReference>
<dbReference type="InterPro" id="IPR027417">
    <property type="entry name" value="P-loop_NTPase"/>
</dbReference>
<organism evidence="3 4">
    <name type="scientific">Methylorubrum suomiense</name>
    <dbReference type="NCBI Taxonomy" id="144191"/>
    <lineage>
        <taxon>Bacteria</taxon>
        <taxon>Pseudomonadati</taxon>
        <taxon>Pseudomonadota</taxon>
        <taxon>Alphaproteobacteria</taxon>
        <taxon>Hyphomicrobiales</taxon>
        <taxon>Methylobacteriaceae</taxon>
        <taxon>Methylorubrum</taxon>
    </lineage>
</organism>
<evidence type="ECO:0000313" key="4">
    <source>
        <dbReference type="Proteomes" id="UP001055093"/>
    </source>
</evidence>
<proteinExistence type="predicted"/>
<evidence type="ECO:0000259" key="2">
    <source>
        <dbReference type="SMART" id="SM00382"/>
    </source>
</evidence>
<reference evidence="3" key="1">
    <citation type="journal article" date="2021" name="Front. Microbiol.">
        <title>Comprehensive Comparative Genomics and Phenotyping of Methylobacterium Species.</title>
        <authorList>
            <person name="Alessa O."/>
            <person name="Ogura Y."/>
            <person name="Fujitani Y."/>
            <person name="Takami H."/>
            <person name="Hayashi T."/>
            <person name="Sahin N."/>
            <person name="Tani A."/>
        </authorList>
    </citation>
    <scope>NUCLEOTIDE SEQUENCE</scope>
    <source>
        <strain evidence="3">DSM 14458</strain>
    </source>
</reference>
<dbReference type="InterPro" id="IPR049945">
    <property type="entry name" value="AAA_22"/>
</dbReference>
<keyword evidence="4" id="KW-1185">Reference proteome</keyword>
<dbReference type="EMBL" id="BPRE01000018">
    <property type="protein sequence ID" value="GJE77889.1"/>
    <property type="molecule type" value="Genomic_DNA"/>
</dbReference>
<dbReference type="SMART" id="SM00382">
    <property type="entry name" value="AAA"/>
    <property type="match status" value="1"/>
</dbReference>
<keyword evidence="1" id="KW-0175">Coiled coil</keyword>
<feature type="domain" description="AAA+ ATPase" evidence="2">
    <location>
        <begin position="129"/>
        <end position="280"/>
    </location>
</feature>
<dbReference type="RefSeq" id="WP_238308581.1">
    <property type="nucleotide sequence ID" value="NZ_BPRE01000018.1"/>
</dbReference>
<dbReference type="Pfam" id="PF13401">
    <property type="entry name" value="AAA_22"/>
    <property type="match status" value="1"/>
</dbReference>
<comment type="caution">
    <text evidence="3">The sequence shown here is derived from an EMBL/GenBank/DDBJ whole genome shotgun (WGS) entry which is preliminary data.</text>
</comment>
<dbReference type="InterPro" id="IPR052026">
    <property type="entry name" value="ExeA_AAA_ATPase_DNA-bind"/>
</dbReference>
<dbReference type="Gene3D" id="3.40.50.300">
    <property type="entry name" value="P-loop containing nucleotide triphosphate hydrolases"/>
    <property type="match status" value="1"/>
</dbReference>
<protein>
    <recommendedName>
        <fullName evidence="2">AAA+ ATPase domain-containing protein</fullName>
    </recommendedName>
</protein>